<feature type="domain" description="Post-SET" evidence="8">
    <location>
        <begin position="121"/>
        <end position="137"/>
    </location>
</feature>
<sequence length="179" mass="20733">MRRSKIQGRGAFAILPIRKGKKVDEYWGQPITHEEADRRYDDSEGRHHTFLFVLDDDTVLDARFGGNDARFINHSCDPNCETVIEDGHIWIKAIKAIKPETELVYDYRFEWQDEYEPEDVRYYACRCGAKKCRGTILRIPVYLRPAIKQWLAGNDVPLPKKPKKGAKKAVKKAAKKAVR</sequence>
<feature type="domain" description="SET" evidence="7">
    <location>
        <begin position="1"/>
        <end position="108"/>
    </location>
</feature>
<evidence type="ECO:0000313" key="9">
    <source>
        <dbReference type="EMBL" id="QJR38262.1"/>
    </source>
</evidence>
<evidence type="ECO:0000256" key="6">
    <source>
        <dbReference type="SAM" id="MobiDB-lite"/>
    </source>
</evidence>
<evidence type="ECO:0000313" key="10">
    <source>
        <dbReference type="Proteomes" id="UP000500938"/>
    </source>
</evidence>
<dbReference type="GO" id="GO:0005694">
    <property type="term" value="C:chromosome"/>
    <property type="evidence" value="ECO:0007669"/>
    <property type="project" value="UniProtKB-SubCell"/>
</dbReference>
<comment type="subcellular location">
    <subcellularLocation>
        <location evidence="1">Chromosome</location>
    </subcellularLocation>
</comment>
<dbReference type="InterPro" id="IPR001214">
    <property type="entry name" value="SET_dom"/>
</dbReference>
<dbReference type="GO" id="GO:0032259">
    <property type="term" value="P:methylation"/>
    <property type="evidence" value="ECO:0007669"/>
    <property type="project" value="UniProtKB-KW"/>
</dbReference>
<keyword evidence="10" id="KW-1185">Reference proteome</keyword>
<dbReference type="KEGG" id="ggr:HKW67_15840"/>
<accession>A0A6M4IZD5</accession>
<evidence type="ECO:0000256" key="1">
    <source>
        <dbReference type="ARBA" id="ARBA00004286"/>
    </source>
</evidence>
<dbReference type="EMBL" id="CP053085">
    <property type="protein sequence ID" value="QJR38262.1"/>
    <property type="molecule type" value="Genomic_DNA"/>
</dbReference>
<dbReference type="SMART" id="SM00317">
    <property type="entry name" value="SET"/>
    <property type="match status" value="1"/>
</dbReference>
<proteinExistence type="predicted"/>
<dbReference type="SUPFAM" id="SSF82199">
    <property type="entry name" value="SET domain"/>
    <property type="match status" value="1"/>
</dbReference>
<dbReference type="PROSITE" id="PS50868">
    <property type="entry name" value="POST_SET"/>
    <property type="match status" value="1"/>
</dbReference>
<feature type="compositionally biased region" description="Basic residues" evidence="6">
    <location>
        <begin position="160"/>
        <end position="179"/>
    </location>
</feature>
<evidence type="ECO:0000259" key="8">
    <source>
        <dbReference type="PROSITE" id="PS50868"/>
    </source>
</evidence>
<feature type="region of interest" description="Disordered" evidence="6">
    <location>
        <begin position="158"/>
        <end position="179"/>
    </location>
</feature>
<keyword evidence="3 9" id="KW-0489">Methyltransferase</keyword>
<dbReference type="Gene3D" id="2.170.270.10">
    <property type="entry name" value="SET domain"/>
    <property type="match status" value="1"/>
</dbReference>
<evidence type="ECO:0000256" key="2">
    <source>
        <dbReference type="ARBA" id="ARBA00022454"/>
    </source>
</evidence>
<protein>
    <submittedName>
        <fullName evidence="9">SET domain-containing protein-lysine N-methyltransferase</fullName>
    </submittedName>
</protein>
<dbReference type="PANTHER" id="PTHR22884">
    <property type="entry name" value="SET DOMAIN PROTEINS"/>
    <property type="match status" value="1"/>
</dbReference>
<keyword evidence="2" id="KW-0158">Chromosome</keyword>
<dbReference type="InterPro" id="IPR003616">
    <property type="entry name" value="Post-SET_dom"/>
</dbReference>
<evidence type="ECO:0000256" key="4">
    <source>
        <dbReference type="ARBA" id="ARBA00022679"/>
    </source>
</evidence>
<dbReference type="GO" id="GO:0008168">
    <property type="term" value="F:methyltransferase activity"/>
    <property type="evidence" value="ECO:0007669"/>
    <property type="project" value="UniProtKB-KW"/>
</dbReference>
<dbReference type="Pfam" id="PF00856">
    <property type="entry name" value="SET"/>
    <property type="match status" value="1"/>
</dbReference>
<gene>
    <name evidence="9" type="ORF">HKW67_15840</name>
</gene>
<dbReference type="InterPro" id="IPR046341">
    <property type="entry name" value="SET_dom_sf"/>
</dbReference>
<dbReference type="InterPro" id="IPR050777">
    <property type="entry name" value="SET2_Histone-Lys_MeTrsfase"/>
</dbReference>
<name>A0A6M4IZD5_9BACT</name>
<keyword evidence="4 9" id="KW-0808">Transferase</keyword>
<dbReference type="AlphaFoldDB" id="A0A6M4IZD5"/>
<dbReference type="Proteomes" id="UP000500938">
    <property type="component" value="Chromosome"/>
</dbReference>
<evidence type="ECO:0000259" key="7">
    <source>
        <dbReference type="PROSITE" id="PS50280"/>
    </source>
</evidence>
<keyword evidence="5" id="KW-0949">S-adenosyl-L-methionine</keyword>
<reference evidence="9 10" key="1">
    <citation type="submission" date="2020-05" db="EMBL/GenBank/DDBJ databases">
        <title>Complete genome sequence of Gemmatimonas greenlandica TET16.</title>
        <authorList>
            <person name="Zeng Y."/>
        </authorList>
    </citation>
    <scope>NUCLEOTIDE SEQUENCE [LARGE SCALE GENOMIC DNA]</scope>
    <source>
        <strain evidence="9 10">TET16</strain>
    </source>
</reference>
<evidence type="ECO:0000256" key="3">
    <source>
        <dbReference type="ARBA" id="ARBA00022603"/>
    </source>
</evidence>
<dbReference type="PROSITE" id="PS50280">
    <property type="entry name" value="SET"/>
    <property type="match status" value="1"/>
</dbReference>
<evidence type="ECO:0000256" key="5">
    <source>
        <dbReference type="ARBA" id="ARBA00022691"/>
    </source>
</evidence>
<organism evidence="9 10">
    <name type="scientific">Gemmatimonas groenlandica</name>
    <dbReference type="NCBI Taxonomy" id="2732249"/>
    <lineage>
        <taxon>Bacteria</taxon>
        <taxon>Pseudomonadati</taxon>
        <taxon>Gemmatimonadota</taxon>
        <taxon>Gemmatimonadia</taxon>
        <taxon>Gemmatimonadales</taxon>
        <taxon>Gemmatimonadaceae</taxon>
        <taxon>Gemmatimonas</taxon>
    </lineage>
</organism>